<dbReference type="Proteomes" id="UP000661696">
    <property type="component" value="Unassembled WGS sequence"/>
</dbReference>
<name>A0ABS1QIF7_9FLAO</name>
<comment type="caution">
    <text evidence="1">The sequence shown here is derived from an EMBL/GenBank/DDBJ whole genome shotgun (WGS) entry which is preliminary data.</text>
</comment>
<sequence length="292" mass="34042">MLDNKVIIIEPFNEQFELVIDTNSKLIDNHMVSRTIMRYDFTVIRCNENEIECRIILLDLFLDQSNNDLVKEIAQVTAAFNRMFNELHLKLSQKGQIIEVLNMDLILSKWEQTKAEMTAAVSNNDELKKLIAINDSLFTNKDKLAQAIQNSEFLHMYFGQIFDVSFPKTKKIIGANVLNTANLEWSMNIEEQKTSSPNTLSVLVNTYPVLPLSEGYLNAAYHQFKERIDLDVLNFKMFQREERHFERSTGKLKESVVEKVEEIGHEQVYQRFTYKMTSDTEKKTRPQTQKIS</sequence>
<reference evidence="1 2" key="1">
    <citation type="submission" date="2020-12" db="EMBL/GenBank/DDBJ databases">
        <title>Chryseobacterium endoalhailicus sp. nov., isolated from seed of leguminous plant.</title>
        <authorList>
            <person name="Zhang X."/>
        </authorList>
    </citation>
    <scope>NUCLEOTIDE SEQUENCE [LARGE SCALE GENOMIC DNA]</scope>
    <source>
        <strain evidence="1 2">L7</strain>
    </source>
</reference>
<gene>
    <name evidence="1" type="ORF">JET18_16190</name>
</gene>
<organism evidence="1 2">
    <name type="scientific">Chryseobacterium endalhagicum</name>
    <dbReference type="NCBI Taxonomy" id="2797638"/>
    <lineage>
        <taxon>Bacteria</taxon>
        <taxon>Pseudomonadati</taxon>
        <taxon>Bacteroidota</taxon>
        <taxon>Flavobacteriia</taxon>
        <taxon>Flavobacteriales</taxon>
        <taxon>Weeksellaceae</taxon>
        <taxon>Chryseobacterium group</taxon>
        <taxon>Chryseobacterium</taxon>
    </lineage>
</organism>
<evidence type="ECO:0000313" key="2">
    <source>
        <dbReference type="Proteomes" id="UP000661696"/>
    </source>
</evidence>
<evidence type="ECO:0000313" key="1">
    <source>
        <dbReference type="EMBL" id="MBL1222393.1"/>
    </source>
</evidence>
<dbReference type="EMBL" id="JAELVM010000003">
    <property type="protein sequence ID" value="MBL1222393.1"/>
    <property type="molecule type" value="Genomic_DNA"/>
</dbReference>
<proteinExistence type="predicted"/>
<dbReference type="RefSeq" id="WP_202092732.1">
    <property type="nucleotide sequence ID" value="NZ_JAELVM010000003.1"/>
</dbReference>
<accession>A0ABS1QIF7</accession>
<keyword evidence="2" id="KW-1185">Reference proteome</keyword>
<protein>
    <submittedName>
        <fullName evidence="1">Uncharacterized protein</fullName>
    </submittedName>
</protein>